<sequence>MFALGNFFTAIGTVLRISINFIELTIIISVVMSFLFPVYNKFKSIVDSISEFFLRPIRRYLPVNIGMFDFSPFIAILILIFTDRFLVQTLIDFGNRLG</sequence>
<dbReference type="AlphaFoldDB" id="A0AA45C8X3"/>
<dbReference type="InterPro" id="IPR003425">
    <property type="entry name" value="CCB3/YggT"/>
</dbReference>
<dbReference type="RefSeq" id="WP_109603935.1">
    <property type="nucleotide sequence ID" value="NZ_JAMHJO010000001.1"/>
</dbReference>
<evidence type="ECO:0000256" key="1">
    <source>
        <dbReference type="SAM" id="Phobius"/>
    </source>
</evidence>
<feature type="transmembrane region" description="Helical" evidence="1">
    <location>
        <begin position="60"/>
        <end position="81"/>
    </location>
</feature>
<feature type="transmembrane region" description="Helical" evidence="1">
    <location>
        <begin position="17"/>
        <end position="39"/>
    </location>
</feature>
<protein>
    <submittedName>
        <fullName evidence="2">YggT family protein</fullName>
    </submittedName>
</protein>
<dbReference type="EMBL" id="QGGI01000002">
    <property type="protein sequence ID" value="PWJ96318.1"/>
    <property type="molecule type" value="Genomic_DNA"/>
</dbReference>
<keyword evidence="1" id="KW-0812">Transmembrane</keyword>
<keyword evidence="1" id="KW-1133">Transmembrane helix</keyword>
<dbReference type="GO" id="GO:0016020">
    <property type="term" value="C:membrane"/>
    <property type="evidence" value="ECO:0007669"/>
    <property type="project" value="InterPro"/>
</dbReference>
<comment type="caution">
    <text evidence="2">The sequence shown here is derived from an EMBL/GenBank/DDBJ whole genome shotgun (WGS) entry which is preliminary data.</text>
</comment>
<keyword evidence="3" id="KW-1185">Reference proteome</keyword>
<keyword evidence="1" id="KW-0472">Membrane</keyword>
<dbReference type="Proteomes" id="UP000245921">
    <property type="component" value="Unassembled WGS sequence"/>
</dbReference>
<name>A0AA45C8X3_9BACT</name>
<evidence type="ECO:0000313" key="2">
    <source>
        <dbReference type="EMBL" id="PWJ96318.1"/>
    </source>
</evidence>
<proteinExistence type="predicted"/>
<evidence type="ECO:0000313" key="3">
    <source>
        <dbReference type="Proteomes" id="UP000245921"/>
    </source>
</evidence>
<dbReference type="Pfam" id="PF02325">
    <property type="entry name" value="CCB3_YggT"/>
    <property type="match status" value="1"/>
</dbReference>
<reference evidence="2 3" key="1">
    <citation type="submission" date="2018-05" db="EMBL/GenBank/DDBJ databases">
        <title>Genomic Encyclopedia of Type Strains, Phase IV (KMG-IV): sequencing the most valuable type-strain genomes for metagenomic binning, comparative biology and taxonomic classification.</title>
        <authorList>
            <person name="Goeker M."/>
        </authorList>
    </citation>
    <scope>NUCLEOTIDE SEQUENCE [LARGE SCALE GENOMIC DNA]</scope>
    <source>
        <strain evidence="2 3">DSM 24906</strain>
    </source>
</reference>
<gene>
    <name evidence="2" type="ORF">C7380_102236</name>
</gene>
<organism evidence="2 3">
    <name type="scientific">Oceanotoga teriensis</name>
    <dbReference type="NCBI Taxonomy" id="515440"/>
    <lineage>
        <taxon>Bacteria</taxon>
        <taxon>Thermotogati</taxon>
        <taxon>Thermotogota</taxon>
        <taxon>Thermotogae</taxon>
        <taxon>Petrotogales</taxon>
        <taxon>Petrotogaceae</taxon>
        <taxon>Oceanotoga</taxon>
    </lineage>
</organism>
<accession>A0AA45C8X3</accession>